<accession>A0A5J6SMN8</accession>
<name>A0A5J6SMN8_9BACI</name>
<dbReference type="AlphaFoldDB" id="A0A5J6SMN8"/>
<dbReference type="EMBL" id="CP031223">
    <property type="protein sequence ID" value="QFF98034.1"/>
    <property type="molecule type" value="Genomic_DNA"/>
</dbReference>
<dbReference type="PANTHER" id="PTHR13696">
    <property type="entry name" value="P-LOOP CONTAINING NUCLEOSIDE TRIPHOSPHATE HYDROLASE"/>
    <property type="match status" value="1"/>
</dbReference>
<dbReference type="KEGG" id="psyo:PB01_03930"/>
<proteinExistence type="predicted"/>
<dbReference type="InterPro" id="IPR027417">
    <property type="entry name" value="P-loop_NTPase"/>
</dbReference>
<organism evidence="2 3">
    <name type="scientific">Psychrobacillus glaciei</name>
    <dbReference type="NCBI Taxonomy" id="2283160"/>
    <lineage>
        <taxon>Bacteria</taxon>
        <taxon>Bacillati</taxon>
        <taxon>Bacillota</taxon>
        <taxon>Bacilli</taxon>
        <taxon>Bacillales</taxon>
        <taxon>Bacillaceae</taxon>
        <taxon>Psychrobacillus</taxon>
    </lineage>
</organism>
<feature type="domain" description="AAA" evidence="1">
    <location>
        <begin position="3"/>
        <end position="205"/>
    </location>
</feature>
<dbReference type="CDD" id="cd02042">
    <property type="entry name" value="ParAB_family"/>
    <property type="match status" value="1"/>
</dbReference>
<dbReference type="SUPFAM" id="SSF52540">
    <property type="entry name" value="P-loop containing nucleoside triphosphate hydrolases"/>
    <property type="match status" value="1"/>
</dbReference>
<dbReference type="Proteomes" id="UP000325517">
    <property type="component" value="Chromosome"/>
</dbReference>
<dbReference type="OrthoDB" id="9791162at2"/>
<dbReference type="RefSeq" id="WP_151698981.1">
    <property type="nucleotide sequence ID" value="NZ_CP031223.1"/>
</dbReference>
<dbReference type="InterPro" id="IPR050678">
    <property type="entry name" value="DNA_Partitioning_ATPase"/>
</dbReference>
<dbReference type="Pfam" id="PF13614">
    <property type="entry name" value="AAA_31"/>
    <property type="match status" value="1"/>
</dbReference>
<dbReference type="PANTHER" id="PTHR13696:SF99">
    <property type="entry name" value="COBYRINIC ACID AC-DIAMIDE SYNTHASE"/>
    <property type="match status" value="1"/>
</dbReference>
<reference evidence="2 3" key="1">
    <citation type="submission" date="2018-07" db="EMBL/GenBank/DDBJ databases">
        <title>Complete genome sequence of Psychrobacillus sp. PB01, isolated from iceberg, and comparative genome analysis of Psychrobacillus strains.</title>
        <authorList>
            <person name="Lee P.C."/>
        </authorList>
    </citation>
    <scope>NUCLEOTIDE SEQUENCE [LARGE SCALE GENOMIC DNA]</scope>
    <source>
        <strain evidence="2 3">PB01</strain>
    </source>
</reference>
<sequence>MGKVVSLINWKGGVGKSTLTLHLGVGLQKKTNKRILIVDLDPQCNLSFLALGVDSYVNRVYKSETNTLKDVFDSYFNDGVFELTNIVQEKIVNDSPGRVFDHIDMILSHQDLILIDLQLARSRKSGKNHLEETRYEIEKLSILKSLLDQVKDDYEYVLLDCPPNVNIVTQNAFYASDYFVVPVLPDFLSTTGISLIVDYMQKFNASFAGMHNYAELSTPYINTDFGGIIFNMVDEYRGEPKATHLETMHIVSTQHAGKTFDRYITDGDGISTAASVNLPVYSFNQLPRSRDNAQKQSKYFDLLIEEFIEKII</sequence>
<evidence type="ECO:0000259" key="1">
    <source>
        <dbReference type="Pfam" id="PF13614"/>
    </source>
</evidence>
<gene>
    <name evidence="2" type="ORF">PB01_03930</name>
</gene>
<protein>
    <submittedName>
        <fullName evidence="2">Chromosome partitioning protein</fullName>
    </submittedName>
</protein>
<keyword evidence="3" id="KW-1185">Reference proteome</keyword>
<evidence type="ECO:0000313" key="3">
    <source>
        <dbReference type="Proteomes" id="UP000325517"/>
    </source>
</evidence>
<dbReference type="InterPro" id="IPR025669">
    <property type="entry name" value="AAA_dom"/>
</dbReference>
<evidence type="ECO:0000313" key="2">
    <source>
        <dbReference type="EMBL" id="QFF98034.1"/>
    </source>
</evidence>
<dbReference type="Gene3D" id="3.40.50.300">
    <property type="entry name" value="P-loop containing nucleotide triphosphate hydrolases"/>
    <property type="match status" value="1"/>
</dbReference>